<dbReference type="PANTHER" id="PTHR12714">
    <property type="entry name" value="PROTEIN-S ISOPRENYLCYSTEINE O-METHYLTRANSFERASE"/>
    <property type="match status" value="1"/>
</dbReference>
<keyword evidence="4 5" id="KW-0472">Membrane</keyword>
<keyword evidence="2 5" id="KW-0812">Transmembrane</keyword>
<dbReference type="GO" id="GO:0004671">
    <property type="term" value="F:protein C-terminal S-isoprenylcysteine carboxyl O-methyltransferase activity"/>
    <property type="evidence" value="ECO:0007669"/>
    <property type="project" value="UniProtKB-EC"/>
</dbReference>
<dbReference type="EC" id="2.1.1.334" evidence="6"/>
<keyword evidence="7" id="KW-1185">Reference proteome</keyword>
<keyword evidence="6" id="KW-0489">Methyltransferase</keyword>
<evidence type="ECO:0000256" key="1">
    <source>
        <dbReference type="ARBA" id="ARBA00004127"/>
    </source>
</evidence>
<evidence type="ECO:0000313" key="7">
    <source>
        <dbReference type="Proteomes" id="UP001597135"/>
    </source>
</evidence>
<protein>
    <submittedName>
        <fullName evidence="6">Methyltransferase family protein</fullName>
        <ecNumber evidence="6">2.1.1.100</ecNumber>
        <ecNumber evidence="6">2.1.1.334</ecNumber>
    </submittedName>
</protein>
<dbReference type="PANTHER" id="PTHR12714:SF9">
    <property type="entry name" value="PROTEIN-S-ISOPRENYLCYSTEINE O-METHYLTRANSFERASE"/>
    <property type="match status" value="1"/>
</dbReference>
<dbReference type="EC" id="2.1.1.100" evidence="6"/>
<evidence type="ECO:0000256" key="3">
    <source>
        <dbReference type="ARBA" id="ARBA00022989"/>
    </source>
</evidence>
<comment type="caution">
    <text evidence="6">The sequence shown here is derived from an EMBL/GenBank/DDBJ whole genome shotgun (WGS) entry which is preliminary data.</text>
</comment>
<dbReference type="InterPro" id="IPR007318">
    <property type="entry name" value="Phopholipid_MeTrfase"/>
</dbReference>
<evidence type="ECO:0000313" key="6">
    <source>
        <dbReference type="EMBL" id="MFD1342367.1"/>
    </source>
</evidence>
<dbReference type="Proteomes" id="UP001597135">
    <property type="component" value="Unassembled WGS sequence"/>
</dbReference>
<dbReference type="GO" id="GO:0032259">
    <property type="term" value="P:methylation"/>
    <property type="evidence" value="ECO:0007669"/>
    <property type="project" value="UniProtKB-KW"/>
</dbReference>
<dbReference type="Pfam" id="PF04191">
    <property type="entry name" value="PEMT"/>
    <property type="match status" value="1"/>
</dbReference>
<proteinExistence type="predicted"/>
<name>A0ABW3ZHM9_9RHOB</name>
<dbReference type="RefSeq" id="WP_386802430.1">
    <property type="nucleotide sequence ID" value="NZ_JBHTMU010000011.1"/>
</dbReference>
<evidence type="ECO:0000256" key="4">
    <source>
        <dbReference type="ARBA" id="ARBA00023136"/>
    </source>
</evidence>
<evidence type="ECO:0000256" key="5">
    <source>
        <dbReference type="SAM" id="Phobius"/>
    </source>
</evidence>
<dbReference type="Gene3D" id="1.20.120.1630">
    <property type="match status" value="1"/>
</dbReference>
<organism evidence="6 7">
    <name type="scientific">Litorisediminicola beolgyonensis</name>
    <dbReference type="NCBI Taxonomy" id="1173614"/>
    <lineage>
        <taxon>Bacteria</taxon>
        <taxon>Pseudomonadati</taxon>
        <taxon>Pseudomonadota</taxon>
        <taxon>Alphaproteobacteria</taxon>
        <taxon>Rhodobacterales</taxon>
        <taxon>Paracoccaceae</taxon>
        <taxon>Litorisediminicola</taxon>
    </lineage>
</organism>
<accession>A0ABW3ZHM9</accession>
<keyword evidence="6" id="KW-0808">Transferase</keyword>
<gene>
    <name evidence="6" type="ORF">ACFQ4E_08050</name>
</gene>
<comment type="subcellular location">
    <subcellularLocation>
        <location evidence="1">Endomembrane system</location>
        <topology evidence="1">Multi-pass membrane protein</topology>
    </subcellularLocation>
</comment>
<evidence type="ECO:0000256" key="2">
    <source>
        <dbReference type="ARBA" id="ARBA00022692"/>
    </source>
</evidence>
<sequence length="148" mass="16414">MTLPRWIDLPPVWLAGFAALTWAGGKAGLPGGSPLIALAGAGLVLVGLALMAAAAFEMMRRRTTIIPHQEPAALVTTGIFALSRNPIYLGDAMILAGLALRWCWPALALVPVFMWVIERRFIRSEELRLLDKFPTDFVSYRQRTKRWL</sequence>
<dbReference type="EMBL" id="JBHTMU010000011">
    <property type="protein sequence ID" value="MFD1342367.1"/>
    <property type="molecule type" value="Genomic_DNA"/>
</dbReference>
<feature type="transmembrane region" description="Helical" evidence="5">
    <location>
        <begin position="35"/>
        <end position="59"/>
    </location>
</feature>
<keyword evidence="3 5" id="KW-1133">Transmembrane helix</keyword>
<reference evidence="7" key="1">
    <citation type="journal article" date="2019" name="Int. J. Syst. Evol. Microbiol.">
        <title>The Global Catalogue of Microorganisms (GCM) 10K type strain sequencing project: providing services to taxonomists for standard genome sequencing and annotation.</title>
        <authorList>
            <consortium name="The Broad Institute Genomics Platform"/>
            <consortium name="The Broad Institute Genome Sequencing Center for Infectious Disease"/>
            <person name="Wu L."/>
            <person name="Ma J."/>
        </authorList>
    </citation>
    <scope>NUCLEOTIDE SEQUENCE [LARGE SCALE GENOMIC DNA]</scope>
    <source>
        <strain evidence="7">CCUG 62953</strain>
    </source>
</reference>